<evidence type="ECO:0000313" key="2">
    <source>
        <dbReference type="EMBL" id="SNR59534.1"/>
    </source>
</evidence>
<dbReference type="AlphaFoldDB" id="A0A238XMF8"/>
<organism evidence="2 3">
    <name type="scientific">Blastococcus mobilis</name>
    <dbReference type="NCBI Taxonomy" id="1938746"/>
    <lineage>
        <taxon>Bacteria</taxon>
        <taxon>Bacillati</taxon>
        <taxon>Actinomycetota</taxon>
        <taxon>Actinomycetes</taxon>
        <taxon>Geodermatophilales</taxon>
        <taxon>Geodermatophilaceae</taxon>
        <taxon>Blastococcus</taxon>
    </lineage>
</organism>
<keyword evidence="3" id="KW-1185">Reference proteome</keyword>
<proteinExistence type="predicted"/>
<evidence type="ECO:0008006" key="4">
    <source>
        <dbReference type="Google" id="ProtNLM"/>
    </source>
</evidence>
<evidence type="ECO:0000313" key="3">
    <source>
        <dbReference type="Proteomes" id="UP000198403"/>
    </source>
</evidence>
<protein>
    <recommendedName>
        <fullName evidence="4">DUF1877 family protein</fullName>
    </recommendedName>
</protein>
<accession>A0A238XMF8</accession>
<reference evidence="2 3" key="1">
    <citation type="submission" date="2017-06" db="EMBL/GenBank/DDBJ databases">
        <authorList>
            <person name="Kim H.J."/>
            <person name="Triplett B.A."/>
        </authorList>
    </citation>
    <scope>NUCLEOTIDE SEQUENCE [LARGE SCALE GENOMIC DNA]</scope>
    <source>
        <strain evidence="2 3">DSM 44272</strain>
    </source>
</reference>
<name>A0A238XMF8_9ACTN</name>
<gene>
    <name evidence="2" type="ORF">SAMN06272737_11492</name>
</gene>
<dbReference type="Proteomes" id="UP000198403">
    <property type="component" value="Unassembled WGS sequence"/>
</dbReference>
<dbReference type="EMBL" id="FZNO01000014">
    <property type="protein sequence ID" value="SNR59534.1"/>
    <property type="molecule type" value="Genomic_DNA"/>
</dbReference>
<sequence length="196" mass="21603">MVWCVDEQRSRGQGVGMGMDLAYFTVPGDADATEAGARPGGPLGWPYVTGQRRVGLFRREPMMAELGPACPGFTARGYEPTVLLATLEQLLTGRPFDEVTADPRWGADPSPDADEDKSRGVVSLTDSLRDALAAVSDAQLAEVAGRWSRTEELQQDGWKDVSVEDHAEFLRRLRDLARQATTAGHHLHHLYCYYEL</sequence>
<evidence type="ECO:0000256" key="1">
    <source>
        <dbReference type="SAM" id="MobiDB-lite"/>
    </source>
</evidence>
<feature type="region of interest" description="Disordered" evidence="1">
    <location>
        <begin position="98"/>
        <end position="119"/>
    </location>
</feature>